<name>A0AAV9WFL9_9PEZI</name>
<evidence type="ECO:0000256" key="1">
    <source>
        <dbReference type="SAM" id="MobiDB-lite"/>
    </source>
</evidence>
<dbReference type="SUPFAM" id="SSF53474">
    <property type="entry name" value="alpha/beta-Hydrolases"/>
    <property type="match status" value="1"/>
</dbReference>
<dbReference type="InterPro" id="IPR002018">
    <property type="entry name" value="CarbesteraseB"/>
</dbReference>
<dbReference type="Pfam" id="PF00135">
    <property type="entry name" value="COesterase"/>
    <property type="match status" value="1"/>
</dbReference>
<sequence length="622" mass="69641">MRPIELLKIPCFAAIIFAGSVVYGLPELELDWGKYNASDIPDLTDVKVYRNVRYGAPPTDDRRFKASQFPHKGFDSTKDEPADCIAVSMKALREGKCDTAIKQHFSLAFGYNEELKQAEDCLFLDIYVPSDLESFTEPLPVIVWFYGGAYLFGSKSNDRTQGMFYSGVGAVRAALESPGRKGVIFVAGNYRLGALGWLSGSYVEKYGTPNAGLTDQRLILEFVHRYISKLKGDPSNVSAWGESAGGGSILHHLVARNDDGSLRDPLFQKAIVQSPAYQWRWDHSPSGSLDKEYLKFAVAADCPDGSFKCLQNAPIRKIKDAVDLMVCDQHKDGIFPFGPAVDGKLIKEIPAYALGKPGSYWNDLKSIISSHVATEAATFTQNLTINNASEVTRLMGLTFPQPIVDHVKKSRLYFNIGAFCKPLLKCRKCYTKIVQDSMFMTNTRAVYQAYKGRCYMLNYRWPAKIYAKHGTDLLFTFLYKEIDLDKLVKSIHPEWNSTLTKFNLTGKYGEKVKEASKAFQRYFVSHAISGDPEALKDQEAPLWPFTKGDEKLKDGVMTVKGVLKANASVLKYFTVGKHADEDTTLTMFKFWWDVLDKIHKSASSKLNKAADPEEGDGQRDEL</sequence>
<dbReference type="Gene3D" id="3.40.50.1820">
    <property type="entry name" value="alpha/beta hydrolase"/>
    <property type="match status" value="1"/>
</dbReference>
<dbReference type="EMBL" id="JAVHJL010000003">
    <property type="protein sequence ID" value="KAK6507633.1"/>
    <property type="molecule type" value="Genomic_DNA"/>
</dbReference>
<dbReference type="AlphaFoldDB" id="A0AAV9WFL9"/>
<evidence type="ECO:0000313" key="4">
    <source>
        <dbReference type="Proteomes" id="UP001370758"/>
    </source>
</evidence>
<evidence type="ECO:0000313" key="3">
    <source>
        <dbReference type="EMBL" id="KAK6507633.1"/>
    </source>
</evidence>
<feature type="domain" description="Carboxylesterase type B" evidence="2">
    <location>
        <begin position="39"/>
        <end position="546"/>
    </location>
</feature>
<reference evidence="3 4" key="1">
    <citation type="submission" date="2023-08" db="EMBL/GenBank/DDBJ databases">
        <authorList>
            <person name="Palmer J.M."/>
        </authorList>
    </citation>
    <scope>NUCLEOTIDE SEQUENCE [LARGE SCALE GENOMIC DNA]</scope>
    <source>
        <strain evidence="3 4">TWF481</strain>
    </source>
</reference>
<comment type="caution">
    <text evidence="3">The sequence shown here is derived from an EMBL/GenBank/DDBJ whole genome shotgun (WGS) entry which is preliminary data.</text>
</comment>
<proteinExistence type="predicted"/>
<keyword evidence="4" id="KW-1185">Reference proteome</keyword>
<dbReference type="InterPro" id="IPR050309">
    <property type="entry name" value="Type-B_Carboxylest/Lipase"/>
</dbReference>
<accession>A0AAV9WFL9</accession>
<evidence type="ECO:0000259" key="2">
    <source>
        <dbReference type="Pfam" id="PF00135"/>
    </source>
</evidence>
<feature type="region of interest" description="Disordered" evidence="1">
    <location>
        <begin position="603"/>
        <end position="622"/>
    </location>
</feature>
<gene>
    <name evidence="3" type="ORF">TWF481_006059</name>
</gene>
<dbReference type="PANTHER" id="PTHR11559">
    <property type="entry name" value="CARBOXYLESTERASE"/>
    <property type="match status" value="1"/>
</dbReference>
<dbReference type="InterPro" id="IPR019819">
    <property type="entry name" value="Carboxylesterase_B_CS"/>
</dbReference>
<dbReference type="InterPro" id="IPR029058">
    <property type="entry name" value="AB_hydrolase_fold"/>
</dbReference>
<dbReference type="Proteomes" id="UP001370758">
    <property type="component" value="Unassembled WGS sequence"/>
</dbReference>
<dbReference type="PROSITE" id="PS00941">
    <property type="entry name" value="CARBOXYLESTERASE_B_2"/>
    <property type="match status" value="1"/>
</dbReference>
<feature type="compositionally biased region" description="Basic and acidic residues" evidence="1">
    <location>
        <begin position="608"/>
        <end position="622"/>
    </location>
</feature>
<protein>
    <recommendedName>
        <fullName evidence="2">Carboxylesterase type B domain-containing protein</fullName>
    </recommendedName>
</protein>
<organism evidence="3 4">
    <name type="scientific">Arthrobotrys musiformis</name>
    <dbReference type="NCBI Taxonomy" id="47236"/>
    <lineage>
        <taxon>Eukaryota</taxon>
        <taxon>Fungi</taxon>
        <taxon>Dikarya</taxon>
        <taxon>Ascomycota</taxon>
        <taxon>Pezizomycotina</taxon>
        <taxon>Orbiliomycetes</taxon>
        <taxon>Orbiliales</taxon>
        <taxon>Orbiliaceae</taxon>
        <taxon>Arthrobotrys</taxon>
    </lineage>
</organism>